<evidence type="ECO:0000313" key="1">
    <source>
        <dbReference type="EMBL" id="GFS02388.1"/>
    </source>
</evidence>
<keyword evidence="2" id="KW-1185">Reference proteome</keyword>
<organism evidence="1 2">
    <name type="scientific">Elysia marginata</name>
    <dbReference type="NCBI Taxonomy" id="1093978"/>
    <lineage>
        <taxon>Eukaryota</taxon>
        <taxon>Metazoa</taxon>
        <taxon>Spiralia</taxon>
        <taxon>Lophotrochozoa</taxon>
        <taxon>Mollusca</taxon>
        <taxon>Gastropoda</taxon>
        <taxon>Heterobranchia</taxon>
        <taxon>Euthyneura</taxon>
        <taxon>Panpulmonata</taxon>
        <taxon>Sacoglossa</taxon>
        <taxon>Placobranchoidea</taxon>
        <taxon>Plakobranchidae</taxon>
        <taxon>Elysia</taxon>
    </lineage>
</organism>
<dbReference type="EMBL" id="BMAT01005915">
    <property type="protein sequence ID" value="GFS02388.1"/>
    <property type="molecule type" value="Genomic_DNA"/>
</dbReference>
<gene>
    <name evidence="1" type="ORF">ElyMa_002863200</name>
</gene>
<reference evidence="1 2" key="1">
    <citation type="journal article" date="2021" name="Elife">
        <title>Chloroplast acquisition without the gene transfer in kleptoplastic sea slugs, Plakobranchus ocellatus.</title>
        <authorList>
            <person name="Maeda T."/>
            <person name="Takahashi S."/>
            <person name="Yoshida T."/>
            <person name="Shimamura S."/>
            <person name="Takaki Y."/>
            <person name="Nagai Y."/>
            <person name="Toyoda A."/>
            <person name="Suzuki Y."/>
            <person name="Arimoto A."/>
            <person name="Ishii H."/>
            <person name="Satoh N."/>
            <person name="Nishiyama T."/>
            <person name="Hasebe M."/>
            <person name="Maruyama T."/>
            <person name="Minagawa J."/>
            <person name="Obokata J."/>
            <person name="Shigenobu S."/>
        </authorList>
    </citation>
    <scope>NUCLEOTIDE SEQUENCE [LARGE SCALE GENOMIC DNA]</scope>
</reference>
<evidence type="ECO:0000313" key="2">
    <source>
        <dbReference type="Proteomes" id="UP000762676"/>
    </source>
</evidence>
<dbReference type="Proteomes" id="UP000762676">
    <property type="component" value="Unassembled WGS sequence"/>
</dbReference>
<name>A0AAV4HW12_9GAST</name>
<dbReference type="AlphaFoldDB" id="A0AAV4HW12"/>
<protein>
    <submittedName>
        <fullName evidence="1">BTB/POZ domain-containing protein 8</fullName>
    </submittedName>
</protein>
<sequence>MAKQKVKGFQRKEMSQAFYDKSEQELRELRTSVATTLQNDMLRLLEEELHTDLILTNGTDLVNAHRSILQSR</sequence>
<proteinExistence type="predicted"/>
<comment type="caution">
    <text evidence="1">The sequence shown here is derived from an EMBL/GenBank/DDBJ whole genome shotgun (WGS) entry which is preliminary data.</text>
</comment>
<accession>A0AAV4HW12</accession>